<organism evidence="2">
    <name type="scientific">Salmonella enterica subsp. enterica serovar Poona</name>
    <dbReference type="NCBI Taxonomy" id="436295"/>
    <lineage>
        <taxon>Bacteria</taxon>
        <taxon>Pseudomonadati</taxon>
        <taxon>Pseudomonadota</taxon>
        <taxon>Gammaproteobacteria</taxon>
        <taxon>Enterobacterales</taxon>
        <taxon>Enterobacteriaceae</taxon>
        <taxon>Salmonella</taxon>
    </lineage>
</organism>
<feature type="transmembrane region" description="Helical" evidence="1">
    <location>
        <begin position="140"/>
        <end position="157"/>
    </location>
</feature>
<dbReference type="EMBL" id="AAHDIV010000020">
    <property type="protein sequence ID" value="EBU8135636.1"/>
    <property type="molecule type" value="Genomic_DNA"/>
</dbReference>
<evidence type="ECO:0000313" key="2">
    <source>
        <dbReference type="EMBL" id="EBU8135636.1"/>
    </source>
</evidence>
<sequence>MKKSELEKDVSDLLNNLISSDPDIPGNSVVMKVILRKLFIVVVIGVVLVNVNFLLYQNEWRDLLSVLVFSLLPLAIFSLVFILTLYQPISMYLSLTNEIKESSLVVQLLIKKVSHYWHVLFALNCAIGIVLLFLDDGFVVGFGAAWFVTYIVGIIAFQTSLSRYMTPAVVSSLSKVKEVLSASPK</sequence>
<feature type="transmembrane region" description="Helical" evidence="1">
    <location>
        <begin position="63"/>
        <end position="86"/>
    </location>
</feature>
<accession>A0A5V6NI72</accession>
<keyword evidence="1" id="KW-0812">Transmembrane</keyword>
<dbReference type="RefSeq" id="WP_071624666.1">
    <property type="nucleotide sequence ID" value="NZ_JAMBVV010000005.1"/>
</dbReference>
<evidence type="ECO:0000256" key="1">
    <source>
        <dbReference type="SAM" id="Phobius"/>
    </source>
</evidence>
<comment type="caution">
    <text evidence="2">The sequence shown here is derived from an EMBL/GenBank/DDBJ whole genome shotgun (WGS) entry which is preliminary data.</text>
</comment>
<keyword evidence="1" id="KW-0472">Membrane</keyword>
<feature type="transmembrane region" description="Helical" evidence="1">
    <location>
        <begin position="38"/>
        <end position="57"/>
    </location>
</feature>
<dbReference type="Proteomes" id="UP000839895">
    <property type="component" value="Unassembled WGS sequence"/>
</dbReference>
<gene>
    <name evidence="2" type="ORF">DLM27_18400</name>
</gene>
<dbReference type="AlphaFoldDB" id="A0A5V6NI72"/>
<proteinExistence type="predicted"/>
<feature type="transmembrane region" description="Helical" evidence="1">
    <location>
        <begin position="116"/>
        <end position="134"/>
    </location>
</feature>
<keyword evidence="1" id="KW-1133">Transmembrane helix</keyword>
<name>A0A5V6NI72_SALET</name>
<protein>
    <submittedName>
        <fullName evidence="2">Protein traS</fullName>
    </submittedName>
</protein>
<reference evidence="2" key="1">
    <citation type="submission" date="2018-05" db="EMBL/GenBank/DDBJ databases">
        <authorList>
            <person name="Ashton P.M."/>
            <person name="Dallman T."/>
            <person name="Nair S."/>
            <person name="De Pinna E."/>
            <person name="Peters T."/>
            <person name="Grant K."/>
        </authorList>
    </citation>
    <scope>NUCLEOTIDE SEQUENCE [LARGE SCALE GENOMIC DNA]</scope>
    <source>
        <strain evidence="2">127535</strain>
    </source>
</reference>